<reference evidence="11" key="2">
    <citation type="submission" date="2021-04" db="EMBL/GenBank/DDBJ databases">
        <authorList>
            <person name="Gilroy R."/>
        </authorList>
    </citation>
    <scope>NUCLEOTIDE SEQUENCE</scope>
    <source>
        <strain evidence="11">CHK187-5294</strain>
    </source>
</reference>
<comment type="catalytic activity">
    <reaction evidence="1 8">
        <text>Endonucleolytic cleavage to 5'-phosphomonoester.</text>
        <dbReference type="EC" id="3.1.26.3"/>
    </reaction>
</comment>
<dbReference type="PROSITE" id="PS50142">
    <property type="entry name" value="RNASE_3_2"/>
    <property type="match status" value="1"/>
</dbReference>
<comment type="function">
    <text evidence="8">Digests double-stranded RNA. Involved in the processing of primary rRNA transcript to yield the immediate precursors to the large and small rRNAs (23S and 16S). Processes some mRNAs, and tRNAs when they are encoded in the rRNA operon. Processes pre-crRNA and tracrRNA of type II CRISPR loci if present in the organism.</text>
</comment>
<feature type="active site" evidence="8">
    <location>
        <position position="116"/>
    </location>
</feature>
<gene>
    <name evidence="8 11" type="primary">rnc</name>
    <name evidence="11" type="ORF">H9727_05560</name>
</gene>
<evidence type="ECO:0000256" key="5">
    <source>
        <dbReference type="ARBA" id="ARBA00022759"/>
    </source>
</evidence>
<keyword evidence="8" id="KW-0819">tRNA processing</keyword>
<dbReference type="EMBL" id="DXCL01000029">
    <property type="protein sequence ID" value="HIZ03735.1"/>
    <property type="molecule type" value="Genomic_DNA"/>
</dbReference>
<dbReference type="Gene3D" id="1.10.1520.10">
    <property type="entry name" value="Ribonuclease III domain"/>
    <property type="match status" value="1"/>
</dbReference>
<reference evidence="11" key="1">
    <citation type="journal article" date="2021" name="PeerJ">
        <title>Extensive microbial diversity within the chicken gut microbiome revealed by metagenomics and culture.</title>
        <authorList>
            <person name="Gilroy R."/>
            <person name="Ravi A."/>
            <person name="Getino M."/>
            <person name="Pursley I."/>
            <person name="Horton D.L."/>
            <person name="Alikhan N.F."/>
            <person name="Baker D."/>
            <person name="Gharbi K."/>
            <person name="Hall N."/>
            <person name="Watson M."/>
            <person name="Adriaenssens E.M."/>
            <person name="Foster-Nyarko E."/>
            <person name="Jarju S."/>
            <person name="Secka A."/>
            <person name="Antonio M."/>
            <person name="Oren A."/>
            <person name="Chaudhuri R.R."/>
            <person name="La Ragione R."/>
            <person name="Hildebrand F."/>
            <person name="Pallen M.J."/>
        </authorList>
    </citation>
    <scope>NUCLEOTIDE SEQUENCE</scope>
    <source>
        <strain evidence="11">CHK187-5294</strain>
    </source>
</reference>
<dbReference type="Proteomes" id="UP000824132">
    <property type="component" value="Unassembled WGS sequence"/>
</dbReference>
<dbReference type="Pfam" id="PF00035">
    <property type="entry name" value="dsrm"/>
    <property type="match status" value="1"/>
</dbReference>
<feature type="domain" description="DRBM" evidence="9">
    <location>
        <begin position="151"/>
        <end position="219"/>
    </location>
</feature>
<comment type="subcellular location">
    <subcellularLocation>
        <location evidence="8">Cytoplasm</location>
    </subcellularLocation>
</comment>
<dbReference type="CDD" id="cd00593">
    <property type="entry name" value="RIBOc"/>
    <property type="match status" value="1"/>
</dbReference>
<sequence>MLPDRDALAIEEIIGYTFRDKSLLCTCFTHSSYANAHKTQSNERLEFLGDAVLGFLVAKALYALDGEDEGRMTERRQKFVSEEPLKECVERAGLDKFLLCTGGMVPSAKAVSSLFEAIVAGIYLDGGLEEAEKFVLRFLAPLERHGGAGRNYKGELQEFLQARGLEKTAYTVIKEEGAAHAPRFTVRAEGAGLAAIGEGASKSAAEKEAAKALLSKLQSGGALI</sequence>
<organism evidence="11 12">
    <name type="scientific">Candidatus Borkfalkia avistercoris</name>
    <dbReference type="NCBI Taxonomy" id="2838504"/>
    <lineage>
        <taxon>Bacteria</taxon>
        <taxon>Bacillati</taxon>
        <taxon>Bacillota</taxon>
        <taxon>Clostridia</taxon>
        <taxon>Christensenellales</taxon>
        <taxon>Christensenellaceae</taxon>
        <taxon>Candidatus Borkfalkia</taxon>
    </lineage>
</organism>
<dbReference type="PANTHER" id="PTHR11207:SF0">
    <property type="entry name" value="RIBONUCLEASE 3"/>
    <property type="match status" value="1"/>
</dbReference>
<dbReference type="SMART" id="SM00535">
    <property type="entry name" value="RIBOc"/>
    <property type="match status" value="1"/>
</dbReference>
<dbReference type="GO" id="GO:0005737">
    <property type="term" value="C:cytoplasm"/>
    <property type="evidence" value="ECO:0007669"/>
    <property type="project" value="UniProtKB-SubCell"/>
</dbReference>
<proteinExistence type="inferred from homology"/>
<evidence type="ECO:0000259" key="10">
    <source>
        <dbReference type="PROSITE" id="PS50142"/>
    </source>
</evidence>
<evidence type="ECO:0000256" key="2">
    <source>
        <dbReference type="ARBA" id="ARBA00010183"/>
    </source>
</evidence>
<evidence type="ECO:0000259" key="9">
    <source>
        <dbReference type="PROSITE" id="PS50137"/>
    </source>
</evidence>
<accession>A0A9D2ID01</accession>
<evidence type="ECO:0000313" key="11">
    <source>
        <dbReference type="EMBL" id="HIZ03735.1"/>
    </source>
</evidence>
<dbReference type="AlphaFoldDB" id="A0A9D2ID01"/>
<keyword evidence="8" id="KW-0698">rRNA processing</keyword>
<dbReference type="GO" id="GO:0008033">
    <property type="term" value="P:tRNA processing"/>
    <property type="evidence" value="ECO:0007669"/>
    <property type="project" value="UniProtKB-KW"/>
</dbReference>
<dbReference type="EC" id="3.1.26.3" evidence="8"/>
<protein>
    <recommendedName>
        <fullName evidence="8">Ribonuclease 3</fullName>
        <ecNumber evidence="8">3.1.26.3</ecNumber>
    </recommendedName>
    <alternativeName>
        <fullName evidence="8">Ribonuclease III</fullName>
        <shortName evidence="8">RNase III</shortName>
    </alternativeName>
</protein>
<evidence type="ECO:0000256" key="8">
    <source>
        <dbReference type="HAMAP-Rule" id="MF_00104"/>
    </source>
</evidence>
<evidence type="ECO:0000256" key="1">
    <source>
        <dbReference type="ARBA" id="ARBA00000109"/>
    </source>
</evidence>
<comment type="similarity">
    <text evidence="2">Belongs to the ribonuclease III family.</text>
</comment>
<dbReference type="InterPro" id="IPR014720">
    <property type="entry name" value="dsRBD_dom"/>
</dbReference>
<keyword evidence="5 8" id="KW-0255">Endonuclease</keyword>
<keyword evidence="8" id="KW-0963">Cytoplasm</keyword>
<keyword evidence="8" id="KW-0479">Metal-binding</keyword>
<dbReference type="NCBIfam" id="TIGR02191">
    <property type="entry name" value="RNaseIII"/>
    <property type="match status" value="1"/>
</dbReference>
<feature type="active site" evidence="8">
    <location>
        <position position="50"/>
    </location>
</feature>
<keyword evidence="6 8" id="KW-0378">Hydrolase</keyword>
<dbReference type="PANTHER" id="PTHR11207">
    <property type="entry name" value="RIBONUCLEASE III"/>
    <property type="match status" value="1"/>
</dbReference>
<comment type="caution">
    <text evidence="11">The sequence shown here is derived from an EMBL/GenBank/DDBJ whole genome shotgun (WGS) entry which is preliminary data.</text>
</comment>
<dbReference type="GO" id="GO:0010468">
    <property type="term" value="P:regulation of gene expression"/>
    <property type="evidence" value="ECO:0007669"/>
    <property type="project" value="TreeGrafter"/>
</dbReference>
<feature type="binding site" evidence="8">
    <location>
        <position position="116"/>
    </location>
    <ligand>
        <name>Mg(2+)</name>
        <dbReference type="ChEBI" id="CHEBI:18420"/>
    </ligand>
</feature>
<dbReference type="GO" id="GO:0006397">
    <property type="term" value="P:mRNA processing"/>
    <property type="evidence" value="ECO:0007669"/>
    <property type="project" value="UniProtKB-UniRule"/>
</dbReference>
<dbReference type="Pfam" id="PF14622">
    <property type="entry name" value="Ribonucleas_3_3"/>
    <property type="match status" value="1"/>
</dbReference>
<name>A0A9D2ID01_9FIRM</name>
<feature type="domain" description="RNase III" evidence="10">
    <location>
        <begin position="7"/>
        <end position="127"/>
    </location>
</feature>
<dbReference type="GO" id="GO:0003725">
    <property type="term" value="F:double-stranded RNA binding"/>
    <property type="evidence" value="ECO:0007669"/>
    <property type="project" value="TreeGrafter"/>
</dbReference>
<keyword evidence="8" id="KW-0699">rRNA-binding</keyword>
<dbReference type="SMART" id="SM00358">
    <property type="entry name" value="DSRM"/>
    <property type="match status" value="1"/>
</dbReference>
<dbReference type="CDD" id="cd10845">
    <property type="entry name" value="DSRM_RNAse_III_family"/>
    <property type="match status" value="1"/>
</dbReference>
<keyword evidence="4 8" id="KW-0540">Nuclease</keyword>
<feature type="binding site" evidence="8">
    <location>
        <position position="113"/>
    </location>
    <ligand>
        <name>Mg(2+)</name>
        <dbReference type="ChEBI" id="CHEBI:18420"/>
    </ligand>
</feature>
<evidence type="ECO:0000256" key="7">
    <source>
        <dbReference type="ARBA" id="ARBA00022884"/>
    </source>
</evidence>
<dbReference type="PROSITE" id="PS50137">
    <property type="entry name" value="DS_RBD"/>
    <property type="match status" value="1"/>
</dbReference>
<evidence type="ECO:0000256" key="3">
    <source>
        <dbReference type="ARBA" id="ARBA00022664"/>
    </source>
</evidence>
<dbReference type="InterPro" id="IPR011907">
    <property type="entry name" value="RNase_III"/>
</dbReference>
<dbReference type="InterPro" id="IPR036389">
    <property type="entry name" value="RNase_III_sf"/>
</dbReference>
<comment type="cofactor">
    <cofactor evidence="8">
        <name>Mg(2+)</name>
        <dbReference type="ChEBI" id="CHEBI:18420"/>
    </cofactor>
</comment>
<dbReference type="PROSITE" id="PS00517">
    <property type="entry name" value="RNASE_3_1"/>
    <property type="match status" value="1"/>
</dbReference>
<dbReference type="HAMAP" id="MF_00104">
    <property type="entry name" value="RNase_III"/>
    <property type="match status" value="1"/>
</dbReference>
<feature type="binding site" evidence="8">
    <location>
        <position position="46"/>
    </location>
    <ligand>
        <name>Mg(2+)</name>
        <dbReference type="ChEBI" id="CHEBI:18420"/>
    </ligand>
</feature>
<evidence type="ECO:0000256" key="4">
    <source>
        <dbReference type="ARBA" id="ARBA00022722"/>
    </source>
</evidence>
<keyword evidence="7 8" id="KW-0694">RNA-binding</keyword>
<keyword evidence="3 8" id="KW-0507">mRNA processing</keyword>
<dbReference type="GO" id="GO:0019843">
    <property type="term" value="F:rRNA binding"/>
    <property type="evidence" value="ECO:0007669"/>
    <property type="project" value="UniProtKB-KW"/>
</dbReference>
<keyword evidence="8" id="KW-0460">Magnesium</keyword>
<dbReference type="GO" id="GO:0004525">
    <property type="term" value="F:ribonuclease III activity"/>
    <property type="evidence" value="ECO:0007669"/>
    <property type="project" value="UniProtKB-UniRule"/>
</dbReference>
<evidence type="ECO:0000313" key="12">
    <source>
        <dbReference type="Proteomes" id="UP000824132"/>
    </source>
</evidence>
<evidence type="ECO:0000256" key="6">
    <source>
        <dbReference type="ARBA" id="ARBA00022801"/>
    </source>
</evidence>
<dbReference type="GO" id="GO:0006364">
    <property type="term" value="P:rRNA processing"/>
    <property type="evidence" value="ECO:0007669"/>
    <property type="project" value="UniProtKB-UniRule"/>
</dbReference>
<dbReference type="SUPFAM" id="SSF54768">
    <property type="entry name" value="dsRNA-binding domain-like"/>
    <property type="match status" value="1"/>
</dbReference>
<dbReference type="InterPro" id="IPR000999">
    <property type="entry name" value="RNase_III_dom"/>
</dbReference>
<dbReference type="GO" id="GO:0046872">
    <property type="term" value="F:metal ion binding"/>
    <property type="evidence" value="ECO:0007669"/>
    <property type="project" value="UniProtKB-KW"/>
</dbReference>
<dbReference type="SUPFAM" id="SSF69065">
    <property type="entry name" value="RNase III domain-like"/>
    <property type="match status" value="1"/>
</dbReference>
<comment type="subunit">
    <text evidence="8">Homodimer.</text>
</comment>
<dbReference type="Gene3D" id="3.30.160.20">
    <property type="match status" value="1"/>
</dbReference>